<dbReference type="InterPro" id="IPR050811">
    <property type="entry name" value="Phosphate_ABC_transporter"/>
</dbReference>
<dbReference type="eggNOG" id="COG0226">
    <property type="taxonomic scope" value="Bacteria"/>
</dbReference>
<evidence type="ECO:0000259" key="2">
    <source>
        <dbReference type="Pfam" id="PF12849"/>
    </source>
</evidence>
<feature type="domain" description="PBP" evidence="2">
    <location>
        <begin position="37"/>
        <end position="322"/>
    </location>
</feature>
<keyword evidence="4" id="KW-1185">Reference proteome</keyword>
<dbReference type="SUPFAM" id="SSF53850">
    <property type="entry name" value="Periplasmic binding protein-like II"/>
    <property type="match status" value="1"/>
</dbReference>
<evidence type="ECO:0000256" key="1">
    <source>
        <dbReference type="ARBA" id="ARBA00022729"/>
    </source>
</evidence>
<accession>V9TT97</accession>
<dbReference type="EMBL" id="CP006745">
    <property type="protein sequence ID" value="AHC73806.1"/>
    <property type="molecule type" value="Genomic_DNA"/>
</dbReference>
<proteinExistence type="predicted"/>
<name>V9TT97_9PROT</name>
<reference evidence="3 4" key="1">
    <citation type="journal article" date="2013" name="PLoS ONE">
        <title>Bacterial endosymbiosis in a chordate host: long-term co-evolution and conservation of secondary metabolism.</title>
        <authorList>
            <person name="Kwan J.C."/>
            <person name="Schmidt E.W."/>
        </authorList>
    </citation>
    <scope>NUCLEOTIDE SEQUENCE [LARGE SCALE GENOMIC DNA]</scope>
    <source>
        <strain evidence="4">faulkneri L5</strain>
    </source>
</reference>
<dbReference type="Proteomes" id="UP000018700">
    <property type="component" value="Chromosome"/>
</dbReference>
<keyword evidence="1" id="KW-0732">Signal</keyword>
<organism evidence="3 4">
    <name type="scientific">Candidatus Endolissoclinum faulkneri L5</name>
    <dbReference type="NCBI Taxonomy" id="1401328"/>
    <lineage>
        <taxon>Bacteria</taxon>
        <taxon>Pseudomonadati</taxon>
        <taxon>Pseudomonadota</taxon>
        <taxon>Alphaproteobacteria</taxon>
        <taxon>Rhodospirillales</taxon>
        <taxon>Rhodospirillaceae</taxon>
        <taxon>Candidatus Endolissoclinum</taxon>
    </lineage>
</organism>
<protein>
    <submittedName>
        <fullName evidence="3">Phosphate ABC transporter, periplasmic phosphate-binding protein</fullName>
    </submittedName>
</protein>
<dbReference type="AlphaFoldDB" id="V9TT97"/>
<dbReference type="PANTHER" id="PTHR30570:SF1">
    <property type="entry name" value="PHOSPHATE-BINDING PROTEIN PSTS"/>
    <property type="match status" value="1"/>
</dbReference>
<sequence length="357" mass="39537">MPLCFANFKLDYIMILSLSKLSVIIGLFLTTITTPVQARDQIRIVGSSTVFPFATLVAENFAKKTDFKTPVIESTGSGAGIKLFCQGIGVKYPDITNSSRQIKNTEITLCGKNGVRKINEIKIGFDGIVLANSKQAEIFNLSYKDIFLALAKKIPLNDKLVINPYTKWSQINTNLPDIKIEVLGPAPTSGTRDAFVEQVMKIGAKKFEFLDKLSNDDQSKFKQVFASMREDGKFIEVGENDNLIVRKLESNPSAIGIFSFSFLDQNTDKIHGSFIEGIAPTFDSIANGSYPIVRSLFLYIKNAHIDFIPGIKEYVSEFISDEAVGKEGYLTINGLIPLSELAHRFKTIESSIDSKES</sequence>
<gene>
    <name evidence="3" type="primary">pstS</name>
    <name evidence="3" type="ORF">P856_595</name>
</gene>
<evidence type="ECO:0000313" key="4">
    <source>
        <dbReference type="Proteomes" id="UP000018700"/>
    </source>
</evidence>
<dbReference type="Gene3D" id="3.40.190.10">
    <property type="entry name" value="Periplasmic binding protein-like II"/>
    <property type="match status" value="2"/>
</dbReference>
<dbReference type="PANTHER" id="PTHR30570">
    <property type="entry name" value="PERIPLASMIC PHOSPHATE BINDING COMPONENT OF PHOSPHATE ABC TRANSPORTER"/>
    <property type="match status" value="1"/>
</dbReference>
<evidence type="ECO:0000313" key="3">
    <source>
        <dbReference type="EMBL" id="AHC73806.1"/>
    </source>
</evidence>
<dbReference type="STRING" id="1401328.P856_595"/>
<dbReference type="KEGG" id="efk:P856_595"/>
<dbReference type="HOGENOM" id="CLU_026228_0_0_5"/>
<dbReference type="PATRIC" id="fig|1401328.3.peg.589"/>
<dbReference type="InterPro" id="IPR024370">
    <property type="entry name" value="PBP_domain"/>
</dbReference>
<dbReference type="Pfam" id="PF12849">
    <property type="entry name" value="PBP_like_2"/>
    <property type="match status" value="1"/>
</dbReference>